<name>A0A4Y2W7U9_ARAVE</name>
<dbReference type="Proteomes" id="UP000499080">
    <property type="component" value="Unassembled WGS sequence"/>
</dbReference>
<comment type="caution">
    <text evidence="1">The sequence shown here is derived from an EMBL/GenBank/DDBJ whole genome shotgun (WGS) entry which is preliminary data.</text>
</comment>
<reference evidence="1 2" key="1">
    <citation type="journal article" date="2019" name="Sci. Rep.">
        <title>Orb-weaving spider Araneus ventricosus genome elucidates the spidroin gene catalogue.</title>
        <authorList>
            <person name="Kono N."/>
            <person name="Nakamura H."/>
            <person name="Ohtoshi R."/>
            <person name="Moran D.A.P."/>
            <person name="Shinohara A."/>
            <person name="Yoshida Y."/>
            <person name="Fujiwara M."/>
            <person name="Mori M."/>
            <person name="Tomita M."/>
            <person name="Arakawa K."/>
        </authorList>
    </citation>
    <scope>NUCLEOTIDE SEQUENCE [LARGE SCALE GENOMIC DNA]</scope>
</reference>
<gene>
    <name evidence="1" type="ORF">AVEN_59077_1</name>
</gene>
<dbReference type="EMBL" id="BGPR01057427">
    <property type="protein sequence ID" value="GBO33753.1"/>
    <property type="molecule type" value="Genomic_DNA"/>
</dbReference>
<sequence length="217" mass="24284">MRKVKTAKNSCWKSFCTIATNPYGTHYKAAFRKAIRPAELIALNNQDPSGNHLKIAQDILEKIFPHPAKSNSSTYIPPCTANDCPFTKGEVATVIHHLSKGKAPGPDGIDNIIIQQIFRNSPSPSWNFSTLALNWLNFPIPLRLEITFFFINTDWPISLLQAMIKVLEKTTPTQRLNFSASGRTTDLAIFNLPGFREGKISRSGHHNLGCNPQGRQW</sequence>
<protein>
    <recommendedName>
        <fullName evidence="3">Reverse transcriptase domain-containing protein</fullName>
    </recommendedName>
</protein>
<organism evidence="1 2">
    <name type="scientific">Araneus ventricosus</name>
    <name type="common">Orbweaver spider</name>
    <name type="synonym">Epeira ventricosa</name>
    <dbReference type="NCBI Taxonomy" id="182803"/>
    <lineage>
        <taxon>Eukaryota</taxon>
        <taxon>Metazoa</taxon>
        <taxon>Ecdysozoa</taxon>
        <taxon>Arthropoda</taxon>
        <taxon>Chelicerata</taxon>
        <taxon>Arachnida</taxon>
        <taxon>Araneae</taxon>
        <taxon>Araneomorphae</taxon>
        <taxon>Entelegynae</taxon>
        <taxon>Araneoidea</taxon>
        <taxon>Araneidae</taxon>
        <taxon>Araneus</taxon>
    </lineage>
</organism>
<proteinExistence type="predicted"/>
<accession>A0A4Y2W7U9</accession>
<dbReference type="AlphaFoldDB" id="A0A4Y2W7U9"/>
<evidence type="ECO:0000313" key="1">
    <source>
        <dbReference type="EMBL" id="GBO33753.1"/>
    </source>
</evidence>
<evidence type="ECO:0000313" key="2">
    <source>
        <dbReference type="Proteomes" id="UP000499080"/>
    </source>
</evidence>
<evidence type="ECO:0008006" key="3">
    <source>
        <dbReference type="Google" id="ProtNLM"/>
    </source>
</evidence>
<keyword evidence="2" id="KW-1185">Reference proteome</keyword>